<sequence>MKPSRSSSGVVQFSAAFGAAVSLPATDSTSSTYVDQLAAIGGLIAFGDALWFDYVRCLQSGLKRFVVARMERDSNTRECVNLTLLHANQFTNDISRINVWIRHTGREI</sequence>
<reference evidence="1" key="1">
    <citation type="submission" date="2020-04" db="EMBL/GenBank/DDBJ databases">
        <title>Hybrid Assembly of Korean Phytophthora infestans isolates.</title>
        <authorList>
            <person name="Prokchorchik M."/>
            <person name="Lee Y."/>
            <person name="Seo J."/>
            <person name="Cho J.-H."/>
            <person name="Park Y.-E."/>
            <person name="Jang D.-C."/>
            <person name="Im J.-S."/>
            <person name="Choi J.-G."/>
            <person name="Park H.-J."/>
            <person name="Lee G.-B."/>
            <person name="Lee Y.-G."/>
            <person name="Hong S.-Y."/>
            <person name="Cho K."/>
            <person name="Sohn K.H."/>
        </authorList>
    </citation>
    <scope>NUCLEOTIDE SEQUENCE</scope>
    <source>
        <strain evidence="1">KR_1_A1</strain>
    </source>
</reference>
<accession>A0A833X102</accession>
<protein>
    <submittedName>
        <fullName evidence="1">Uncharacterized protein</fullName>
    </submittedName>
</protein>
<evidence type="ECO:0000313" key="2">
    <source>
        <dbReference type="Proteomes" id="UP000602510"/>
    </source>
</evidence>
<evidence type="ECO:0000313" key="1">
    <source>
        <dbReference type="EMBL" id="KAF4044976.1"/>
    </source>
</evidence>
<dbReference type="Proteomes" id="UP000602510">
    <property type="component" value="Unassembled WGS sequence"/>
</dbReference>
<keyword evidence="2" id="KW-1185">Reference proteome</keyword>
<comment type="caution">
    <text evidence="1">The sequence shown here is derived from an EMBL/GenBank/DDBJ whole genome shotgun (WGS) entry which is preliminary data.</text>
</comment>
<gene>
    <name evidence="1" type="ORF">GN244_ATG02683</name>
</gene>
<name>A0A833X102_PHYIN</name>
<dbReference type="EMBL" id="WSZM01000057">
    <property type="protein sequence ID" value="KAF4044976.1"/>
    <property type="molecule type" value="Genomic_DNA"/>
</dbReference>
<organism evidence="1 2">
    <name type="scientific">Phytophthora infestans</name>
    <name type="common">Potato late blight agent</name>
    <name type="synonym">Botrytis infestans</name>
    <dbReference type="NCBI Taxonomy" id="4787"/>
    <lineage>
        <taxon>Eukaryota</taxon>
        <taxon>Sar</taxon>
        <taxon>Stramenopiles</taxon>
        <taxon>Oomycota</taxon>
        <taxon>Peronosporomycetes</taxon>
        <taxon>Peronosporales</taxon>
        <taxon>Peronosporaceae</taxon>
        <taxon>Phytophthora</taxon>
    </lineage>
</organism>
<proteinExistence type="predicted"/>
<dbReference type="AlphaFoldDB" id="A0A833X102"/>